<dbReference type="SUPFAM" id="SSF55781">
    <property type="entry name" value="GAF domain-like"/>
    <property type="match status" value="1"/>
</dbReference>
<evidence type="ECO:0000256" key="3">
    <source>
        <dbReference type="ARBA" id="ARBA00023163"/>
    </source>
</evidence>
<accession>A0ABT7MCH2</accession>
<dbReference type="InterPro" id="IPR005471">
    <property type="entry name" value="Tscrpt_reg_IclR_N"/>
</dbReference>
<dbReference type="Pfam" id="PF09339">
    <property type="entry name" value="HTH_IclR"/>
    <property type="match status" value="1"/>
</dbReference>
<dbReference type="InterPro" id="IPR029016">
    <property type="entry name" value="GAF-like_dom_sf"/>
</dbReference>
<keyword evidence="3" id="KW-0804">Transcription</keyword>
<dbReference type="Gene3D" id="3.30.450.40">
    <property type="match status" value="1"/>
</dbReference>
<dbReference type="RefSeq" id="WP_286054897.1">
    <property type="nucleotide sequence ID" value="NZ_JASVWF010000004.1"/>
</dbReference>
<dbReference type="SUPFAM" id="SSF46785">
    <property type="entry name" value="Winged helix' DNA-binding domain"/>
    <property type="match status" value="1"/>
</dbReference>
<dbReference type="Gene3D" id="1.10.10.10">
    <property type="entry name" value="Winged helix-like DNA-binding domain superfamily/Winged helix DNA-binding domain"/>
    <property type="match status" value="1"/>
</dbReference>
<dbReference type="Proteomes" id="UP001231924">
    <property type="component" value="Unassembled WGS sequence"/>
</dbReference>
<dbReference type="InterPro" id="IPR036388">
    <property type="entry name" value="WH-like_DNA-bd_sf"/>
</dbReference>
<dbReference type="PANTHER" id="PTHR30136">
    <property type="entry name" value="HELIX-TURN-HELIX TRANSCRIPTIONAL REGULATOR, ICLR FAMILY"/>
    <property type="match status" value="1"/>
</dbReference>
<evidence type="ECO:0000256" key="1">
    <source>
        <dbReference type="ARBA" id="ARBA00023015"/>
    </source>
</evidence>
<keyword evidence="1" id="KW-0805">Transcription regulation</keyword>
<dbReference type="InterPro" id="IPR050707">
    <property type="entry name" value="HTH_MetabolicPath_Reg"/>
</dbReference>
<dbReference type="InterPro" id="IPR036390">
    <property type="entry name" value="WH_DNA-bd_sf"/>
</dbReference>
<evidence type="ECO:0000259" key="4">
    <source>
        <dbReference type="PROSITE" id="PS51077"/>
    </source>
</evidence>
<keyword evidence="7" id="KW-1185">Reference proteome</keyword>
<gene>
    <name evidence="6" type="ORF">QRT03_20580</name>
</gene>
<proteinExistence type="predicted"/>
<keyword evidence="2" id="KW-0238">DNA-binding</keyword>
<dbReference type="PROSITE" id="PS51078">
    <property type="entry name" value="ICLR_ED"/>
    <property type="match status" value="1"/>
</dbReference>
<dbReference type="PANTHER" id="PTHR30136:SF24">
    <property type="entry name" value="HTH-TYPE TRANSCRIPTIONAL REPRESSOR ALLR"/>
    <property type="match status" value="1"/>
</dbReference>
<reference evidence="6 7" key="1">
    <citation type="submission" date="2023-06" db="EMBL/GenBank/DDBJ databases">
        <title>Actinomycetospora Odt1-22.</title>
        <authorList>
            <person name="Supong K."/>
        </authorList>
    </citation>
    <scope>NUCLEOTIDE SEQUENCE [LARGE SCALE GENOMIC DNA]</scope>
    <source>
        <strain evidence="6 7">Odt1-22</strain>
    </source>
</reference>
<evidence type="ECO:0000259" key="5">
    <source>
        <dbReference type="PROSITE" id="PS51078"/>
    </source>
</evidence>
<dbReference type="SMART" id="SM00346">
    <property type="entry name" value="HTH_ICLR"/>
    <property type="match status" value="1"/>
</dbReference>
<dbReference type="Pfam" id="PF01614">
    <property type="entry name" value="IclR_C"/>
    <property type="match status" value="1"/>
</dbReference>
<evidence type="ECO:0000313" key="7">
    <source>
        <dbReference type="Proteomes" id="UP001231924"/>
    </source>
</evidence>
<comment type="caution">
    <text evidence="6">The sequence shown here is derived from an EMBL/GenBank/DDBJ whole genome shotgun (WGS) entry which is preliminary data.</text>
</comment>
<feature type="domain" description="HTH iclR-type" evidence="4">
    <location>
        <begin position="16"/>
        <end position="77"/>
    </location>
</feature>
<dbReference type="EMBL" id="JASVWF010000004">
    <property type="protein sequence ID" value="MDL5158375.1"/>
    <property type="molecule type" value="Genomic_DNA"/>
</dbReference>
<name>A0ABT7MCH2_9PSEU</name>
<organism evidence="6 7">
    <name type="scientific">Actinomycetospora termitidis</name>
    <dbReference type="NCBI Taxonomy" id="3053470"/>
    <lineage>
        <taxon>Bacteria</taxon>
        <taxon>Bacillati</taxon>
        <taxon>Actinomycetota</taxon>
        <taxon>Actinomycetes</taxon>
        <taxon>Pseudonocardiales</taxon>
        <taxon>Pseudonocardiaceae</taxon>
        <taxon>Actinomycetospora</taxon>
    </lineage>
</organism>
<dbReference type="InterPro" id="IPR014757">
    <property type="entry name" value="Tscrpt_reg_IclR_C"/>
</dbReference>
<protein>
    <submittedName>
        <fullName evidence="6">IclR family transcriptional regulator</fullName>
    </submittedName>
</protein>
<dbReference type="PROSITE" id="PS51077">
    <property type="entry name" value="HTH_ICLR"/>
    <property type="match status" value="1"/>
</dbReference>
<evidence type="ECO:0000313" key="6">
    <source>
        <dbReference type="EMBL" id="MDL5158375.1"/>
    </source>
</evidence>
<sequence length="262" mass="27284">MTSAEVDDGGADEAPRSVLGRALAVLAAFTDASPELALADIVTLTGLPPATAHRIVAELVAWGALERVGRGRYRIGLRLWRIGALAPTARTLREAALAPMQDLAAVTGHVVHLVVLDGYRALFVERLAGREDHTVRSRVGRDMPLHASGPGKVLLAHSPAAFVEEILGRGLPRLAPGTITDPATLRAALADIRRTGHCLSHEEMTAGVSSVAAPVTAADGRVVAALAVVVPATDPLPPYVPAVQVAAATASRRLGVRPQDRA</sequence>
<evidence type="ECO:0000256" key="2">
    <source>
        <dbReference type="ARBA" id="ARBA00023125"/>
    </source>
</evidence>
<feature type="domain" description="IclR-ED" evidence="5">
    <location>
        <begin position="78"/>
        <end position="256"/>
    </location>
</feature>